<reference evidence="3" key="1">
    <citation type="submission" date="2017-02" db="UniProtKB">
        <authorList>
            <consortium name="WormBaseParasite"/>
        </authorList>
    </citation>
    <scope>IDENTIFICATION</scope>
</reference>
<dbReference type="EMBL" id="UZAF01018687">
    <property type="protein sequence ID" value="VDO53966.1"/>
    <property type="molecule type" value="Genomic_DNA"/>
</dbReference>
<dbReference type="AlphaFoldDB" id="A0A0N4WT58"/>
<accession>A0A0N4WT58</accession>
<dbReference type="WBParaSite" id="HPLM_0001476001-mRNA-1">
    <property type="protein sequence ID" value="HPLM_0001476001-mRNA-1"/>
    <property type="gene ID" value="HPLM_0001476001"/>
</dbReference>
<organism evidence="3">
    <name type="scientific">Haemonchus placei</name>
    <name type="common">Barber's pole worm</name>
    <dbReference type="NCBI Taxonomy" id="6290"/>
    <lineage>
        <taxon>Eukaryota</taxon>
        <taxon>Metazoa</taxon>
        <taxon>Ecdysozoa</taxon>
        <taxon>Nematoda</taxon>
        <taxon>Chromadorea</taxon>
        <taxon>Rhabditida</taxon>
        <taxon>Rhabditina</taxon>
        <taxon>Rhabditomorpha</taxon>
        <taxon>Strongyloidea</taxon>
        <taxon>Trichostrongylidae</taxon>
        <taxon>Haemonchus</taxon>
    </lineage>
</organism>
<evidence type="ECO:0000313" key="3">
    <source>
        <dbReference type="WBParaSite" id="HPLM_0001476001-mRNA-1"/>
    </source>
</evidence>
<keyword evidence="2" id="KW-1185">Reference proteome</keyword>
<proteinExistence type="predicted"/>
<name>A0A0N4WT58_HAEPC</name>
<sequence length="94" mass="10545">MQGFFIVGYENTSFIFVQAGDVNRVIIIYKYGKGYEEIVIFEMSLTLAFLACITANVAAEAELSHFLLLISGDPLELIWFDLSSIALSHKNYLS</sequence>
<gene>
    <name evidence="1" type="ORF">HPLM_LOCUS14752</name>
</gene>
<evidence type="ECO:0000313" key="2">
    <source>
        <dbReference type="Proteomes" id="UP000268014"/>
    </source>
</evidence>
<protein>
    <submittedName>
        <fullName evidence="3">Secreted protein</fullName>
    </submittedName>
</protein>
<reference evidence="1 2" key="2">
    <citation type="submission" date="2018-11" db="EMBL/GenBank/DDBJ databases">
        <authorList>
            <consortium name="Pathogen Informatics"/>
        </authorList>
    </citation>
    <scope>NUCLEOTIDE SEQUENCE [LARGE SCALE GENOMIC DNA]</scope>
    <source>
        <strain evidence="1 2">MHpl1</strain>
    </source>
</reference>
<dbReference type="Proteomes" id="UP000268014">
    <property type="component" value="Unassembled WGS sequence"/>
</dbReference>
<evidence type="ECO:0000313" key="1">
    <source>
        <dbReference type="EMBL" id="VDO53966.1"/>
    </source>
</evidence>